<comment type="similarity">
    <text evidence="2">Belongs to the binding-protein-dependent transport system permease family. FecCD subfamily.</text>
</comment>
<dbReference type="InterPro" id="IPR037294">
    <property type="entry name" value="ABC_BtuC-like"/>
</dbReference>
<evidence type="ECO:0000256" key="6">
    <source>
        <dbReference type="ARBA" id="ARBA00022989"/>
    </source>
</evidence>
<dbReference type="EMBL" id="UOEE01000343">
    <property type="protein sequence ID" value="VAW02656.1"/>
    <property type="molecule type" value="Genomic_DNA"/>
</dbReference>
<accession>A0A3B0T6U6</accession>
<comment type="subcellular location">
    <subcellularLocation>
        <location evidence="1">Cell membrane</location>
        <topology evidence="1">Multi-pass membrane protein</topology>
    </subcellularLocation>
</comment>
<evidence type="ECO:0000256" key="2">
    <source>
        <dbReference type="ARBA" id="ARBA00007935"/>
    </source>
</evidence>
<dbReference type="AlphaFoldDB" id="A0A3B0T6U6"/>
<feature type="transmembrane region" description="Helical" evidence="8">
    <location>
        <begin position="188"/>
        <end position="209"/>
    </location>
</feature>
<dbReference type="GO" id="GO:0033214">
    <property type="term" value="P:siderophore-iron import into cell"/>
    <property type="evidence" value="ECO:0007669"/>
    <property type="project" value="TreeGrafter"/>
</dbReference>
<dbReference type="GO" id="GO:0005886">
    <property type="term" value="C:plasma membrane"/>
    <property type="evidence" value="ECO:0007669"/>
    <property type="project" value="UniProtKB-SubCell"/>
</dbReference>
<evidence type="ECO:0000256" key="1">
    <source>
        <dbReference type="ARBA" id="ARBA00004651"/>
    </source>
</evidence>
<protein>
    <submittedName>
        <fullName evidence="9">Vitamin B12 ABC transporter, permease component BtuC</fullName>
    </submittedName>
</protein>
<feature type="transmembrane region" description="Helical" evidence="8">
    <location>
        <begin position="274"/>
        <end position="296"/>
    </location>
</feature>
<name>A0A3B0T6U6_9ZZZZ</name>
<dbReference type="Pfam" id="PF01032">
    <property type="entry name" value="FecCD"/>
    <property type="match status" value="1"/>
</dbReference>
<gene>
    <name evidence="9" type="ORF">MNBD_ALPHA06-1974</name>
</gene>
<keyword evidence="6 8" id="KW-1133">Transmembrane helix</keyword>
<evidence type="ECO:0000256" key="3">
    <source>
        <dbReference type="ARBA" id="ARBA00022448"/>
    </source>
</evidence>
<feature type="transmembrane region" description="Helical" evidence="8">
    <location>
        <begin position="302"/>
        <end position="321"/>
    </location>
</feature>
<sequence length="328" mass="33703">MNRFWIFAVSGLVILVLVSLTLGAYSMSVADWFAALLRRADPVDQMVIWQIRLPRSLLAVIVGAGLGGAGAALQGLLRNPLADPAVVGISSSASLLAVLVIYTGLAASYPWSIFVAAMTGACFATLFLLVLSMAKASATTLILGGVALSALATALTGLLMNLSPNPWALSEIAYWLMGSVADRSFQDVLLAGPLIGVGLGILLLSGRGLDVLTLGEDTAHTSGLPMKTTGPIVVVGTLFCVGAGVAVAGAVGFIGLAAPHLVRPFLGHQPGRLILPSALVGGILLLLADMVVRGASGPGTQLYLGVVTALLGAPLFLLLVWKIHKERL</sequence>
<evidence type="ECO:0000256" key="4">
    <source>
        <dbReference type="ARBA" id="ARBA00022475"/>
    </source>
</evidence>
<keyword evidence="7 8" id="KW-0472">Membrane</keyword>
<proteinExistence type="inferred from homology"/>
<keyword evidence="4" id="KW-1003">Cell membrane</keyword>
<dbReference type="CDD" id="cd06550">
    <property type="entry name" value="TM_ABC_iron-siderophores_like"/>
    <property type="match status" value="1"/>
</dbReference>
<feature type="transmembrane region" description="Helical" evidence="8">
    <location>
        <begin position="111"/>
        <end position="131"/>
    </location>
</feature>
<evidence type="ECO:0000256" key="8">
    <source>
        <dbReference type="SAM" id="Phobius"/>
    </source>
</evidence>
<feature type="transmembrane region" description="Helical" evidence="8">
    <location>
        <begin position="229"/>
        <end position="262"/>
    </location>
</feature>
<keyword evidence="3" id="KW-0813">Transport</keyword>
<dbReference type="PANTHER" id="PTHR30472:SF25">
    <property type="entry name" value="ABC TRANSPORTER PERMEASE PROTEIN MJ0876-RELATED"/>
    <property type="match status" value="1"/>
</dbReference>
<evidence type="ECO:0000256" key="5">
    <source>
        <dbReference type="ARBA" id="ARBA00022692"/>
    </source>
</evidence>
<evidence type="ECO:0000256" key="7">
    <source>
        <dbReference type="ARBA" id="ARBA00023136"/>
    </source>
</evidence>
<feature type="transmembrane region" description="Helical" evidence="8">
    <location>
        <begin position="85"/>
        <end position="105"/>
    </location>
</feature>
<organism evidence="9">
    <name type="scientific">hydrothermal vent metagenome</name>
    <dbReference type="NCBI Taxonomy" id="652676"/>
    <lineage>
        <taxon>unclassified sequences</taxon>
        <taxon>metagenomes</taxon>
        <taxon>ecological metagenomes</taxon>
    </lineage>
</organism>
<dbReference type="PANTHER" id="PTHR30472">
    <property type="entry name" value="FERRIC ENTEROBACTIN TRANSPORT SYSTEM PERMEASE PROTEIN"/>
    <property type="match status" value="1"/>
</dbReference>
<dbReference type="Gene3D" id="1.10.3470.10">
    <property type="entry name" value="ABC transporter involved in vitamin B12 uptake, BtuC"/>
    <property type="match status" value="1"/>
</dbReference>
<reference evidence="9" key="1">
    <citation type="submission" date="2018-06" db="EMBL/GenBank/DDBJ databases">
        <authorList>
            <person name="Zhirakovskaya E."/>
        </authorList>
    </citation>
    <scope>NUCLEOTIDE SEQUENCE</scope>
</reference>
<keyword evidence="5 8" id="KW-0812">Transmembrane</keyword>
<feature type="transmembrane region" description="Helical" evidence="8">
    <location>
        <begin position="138"/>
        <end position="159"/>
    </location>
</feature>
<feature type="transmembrane region" description="Helical" evidence="8">
    <location>
        <begin position="56"/>
        <end position="73"/>
    </location>
</feature>
<dbReference type="InterPro" id="IPR000522">
    <property type="entry name" value="ABC_transptr_permease_BtuC"/>
</dbReference>
<dbReference type="SUPFAM" id="SSF81345">
    <property type="entry name" value="ABC transporter involved in vitamin B12 uptake, BtuC"/>
    <property type="match status" value="1"/>
</dbReference>
<dbReference type="GO" id="GO:0022857">
    <property type="term" value="F:transmembrane transporter activity"/>
    <property type="evidence" value="ECO:0007669"/>
    <property type="project" value="InterPro"/>
</dbReference>
<evidence type="ECO:0000313" key="9">
    <source>
        <dbReference type="EMBL" id="VAW02656.1"/>
    </source>
</evidence>